<evidence type="ECO:0000256" key="2">
    <source>
        <dbReference type="ARBA" id="ARBA00006613"/>
    </source>
</evidence>
<proteinExistence type="inferred from homology"/>
<gene>
    <name evidence="7" type="ORF">BLA29_011294</name>
</gene>
<dbReference type="GO" id="GO:0006886">
    <property type="term" value="P:intracellular protein transport"/>
    <property type="evidence" value="ECO:0007669"/>
    <property type="project" value="InterPro"/>
</dbReference>
<evidence type="ECO:0000256" key="1">
    <source>
        <dbReference type="ARBA" id="ARBA00004308"/>
    </source>
</evidence>
<feature type="domain" description="Clathrin/coatomer adaptor adaptin-like N-terminal" evidence="6">
    <location>
        <begin position="6"/>
        <end position="168"/>
    </location>
</feature>
<dbReference type="AlphaFoldDB" id="A0A1Y3B8L8"/>
<evidence type="ECO:0000256" key="5">
    <source>
        <dbReference type="ARBA" id="ARBA00023136"/>
    </source>
</evidence>
<dbReference type="OrthoDB" id="302453at2759"/>
<dbReference type="GO" id="GO:0016192">
    <property type="term" value="P:vesicle-mediated transport"/>
    <property type="evidence" value="ECO:0007669"/>
    <property type="project" value="InterPro"/>
</dbReference>
<evidence type="ECO:0000313" key="8">
    <source>
        <dbReference type="Proteomes" id="UP000194236"/>
    </source>
</evidence>
<dbReference type="InterPro" id="IPR011989">
    <property type="entry name" value="ARM-like"/>
</dbReference>
<feature type="non-terminal residue" evidence="7">
    <location>
        <position position="169"/>
    </location>
</feature>
<dbReference type="InterPro" id="IPR016024">
    <property type="entry name" value="ARM-type_fold"/>
</dbReference>
<comment type="subcellular location">
    <subcellularLocation>
        <location evidence="1">Endomembrane system</location>
    </subcellularLocation>
</comment>
<dbReference type="GO" id="GO:0012505">
    <property type="term" value="C:endomembrane system"/>
    <property type="evidence" value="ECO:0007669"/>
    <property type="project" value="UniProtKB-SubCell"/>
</dbReference>
<dbReference type="SUPFAM" id="SSF48371">
    <property type="entry name" value="ARM repeat"/>
    <property type="match status" value="1"/>
</dbReference>
<protein>
    <recommendedName>
        <fullName evidence="6">Clathrin/coatomer adaptor adaptin-like N-terminal domain-containing protein</fullName>
    </recommendedName>
</protein>
<dbReference type="PANTHER" id="PTHR11134">
    <property type="entry name" value="ADAPTOR COMPLEX SUBUNIT BETA FAMILY MEMBER"/>
    <property type="match status" value="1"/>
</dbReference>
<comment type="caution">
    <text evidence="7">The sequence shown here is derived from an EMBL/GenBank/DDBJ whole genome shotgun (WGS) entry which is preliminary data.</text>
</comment>
<name>A0A1Y3B8L8_EURMA</name>
<evidence type="ECO:0000256" key="4">
    <source>
        <dbReference type="ARBA" id="ARBA00022927"/>
    </source>
</evidence>
<sequence>MLENSKELLKLEAMKRIITMVAKGRSAESARELFPHVVKNVVTKNTELKKLVYLYLTRYAEQEQDLALLSIATFQHALKDPNPLIRGSAIRVLSSIRVPMISPIVLIAIKDCANDMSPYVRKIAAHAIPKLVSLDGDIKDEVIDIIAKLLADKVSLVLGSAVAAFEEVC</sequence>
<keyword evidence="5" id="KW-0472">Membrane</keyword>
<keyword evidence="3" id="KW-0813">Transport</keyword>
<reference evidence="7 8" key="1">
    <citation type="submission" date="2017-03" db="EMBL/GenBank/DDBJ databases">
        <title>Genome Survey of Euroglyphus maynei.</title>
        <authorList>
            <person name="Arlian L.G."/>
            <person name="Morgan M.S."/>
            <person name="Rider S.D."/>
        </authorList>
    </citation>
    <scope>NUCLEOTIDE SEQUENCE [LARGE SCALE GENOMIC DNA]</scope>
    <source>
        <strain evidence="7">Arlian Lab</strain>
        <tissue evidence="7">Whole body</tissue>
    </source>
</reference>
<dbReference type="GO" id="GO:0030117">
    <property type="term" value="C:membrane coat"/>
    <property type="evidence" value="ECO:0007669"/>
    <property type="project" value="InterPro"/>
</dbReference>
<dbReference type="EMBL" id="MUJZ01041182">
    <property type="protein sequence ID" value="OTF75595.1"/>
    <property type="molecule type" value="Genomic_DNA"/>
</dbReference>
<comment type="similarity">
    <text evidence="2">Belongs to the adaptor complexes large subunit family.</text>
</comment>
<dbReference type="InterPro" id="IPR026739">
    <property type="entry name" value="AP_beta"/>
</dbReference>
<dbReference type="Gene3D" id="1.25.10.10">
    <property type="entry name" value="Leucine-rich Repeat Variant"/>
    <property type="match status" value="1"/>
</dbReference>
<organism evidence="7 8">
    <name type="scientific">Euroglyphus maynei</name>
    <name type="common">Mayne's house dust mite</name>
    <dbReference type="NCBI Taxonomy" id="6958"/>
    <lineage>
        <taxon>Eukaryota</taxon>
        <taxon>Metazoa</taxon>
        <taxon>Ecdysozoa</taxon>
        <taxon>Arthropoda</taxon>
        <taxon>Chelicerata</taxon>
        <taxon>Arachnida</taxon>
        <taxon>Acari</taxon>
        <taxon>Acariformes</taxon>
        <taxon>Sarcoptiformes</taxon>
        <taxon>Astigmata</taxon>
        <taxon>Psoroptidia</taxon>
        <taxon>Analgoidea</taxon>
        <taxon>Pyroglyphidae</taxon>
        <taxon>Pyroglyphinae</taxon>
        <taxon>Euroglyphus</taxon>
    </lineage>
</organism>
<evidence type="ECO:0000313" key="7">
    <source>
        <dbReference type="EMBL" id="OTF75595.1"/>
    </source>
</evidence>
<evidence type="ECO:0000259" key="6">
    <source>
        <dbReference type="Pfam" id="PF01602"/>
    </source>
</evidence>
<keyword evidence="4" id="KW-0653">Protein transport</keyword>
<accession>A0A1Y3B8L8</accession>
<keyword evidence="8" id="KW-1185">Reference proteome</keyword>
<evidence type="ECO:0000256" key="3">
    <source>
        <dbReference type="ARBA" id="ARBA00022448"/>
    </source>
</evidence>
<dbReference type="Proteomes" id="UP000194236">
    <property type="component" value="Unassembled WGS sequence"/>
</dbReference>
<dbReference type="Pfam" id="PF01602">
    <property type="entry name" value="Adaptin_N"/>
    <property type="match status" value="1"/>
</dbReference>
<dbReference type="InterPro" id="IPR002553">
    <property type="entry name" value="Clathrin/coatomer_adapt-like_N"/>
</dbReference>